<protein>
    <submittedName>
        <fullName evidence="1">(Dimethylallyl)adenosine tRNA methylthiotransferase MiaB</fullName>
    </submittedName>
</protein>
<evidence type="ECO:0000313" key="1">
    <source>
        <dbReference type="EMBL" id="JAG33239.1"/>
    </source>
</evidence>
<feature type="non-terminal residue" evidence="1">
    <location>
        <position position="1"/>
    </location>
</feature>
<reference evidence="1" key="2">
    <citation type="submission" date="2014-07" db="EMBL/GenBank/DDBJ databases">
        <authorList>
            <person name="Hull J."/>
        </authorList>
    </citation>
    <scope>NUCLEOTIDE SEQUENCE</scope>
</reference>
<sequence>LKLATGTHIFILFFAIYSSIFDSFTASFAVMTAVGSNPYIQVAVQDDGRFNAADHHLPYQKNNDDLLADLKHRYAQEKERKAASQPMAKLTAVAEHALSDGDE</sequence>
<reference evidence="1" key="1">
    <citation type="journal article" date="2014" name="PLoS ONE">
        <title>Transcriptome-Based Identification of ABC Transporters in the Western Tarnished Plant Bug Lygus hesperus.</title>
        <authorList>
            <person name="Hull J.J."/>
            <person name="Chaney K."/>
            <person name="Geib S.M."/>
            <person name="Fabrick J.A."/>
            <person name="Brent C.S."/>
            <person name="Walsh D."/>
            <person name="Lavine L.C."/>
        </authorList>
    </citation>
    <scope>NUCLEOTIDE SEQUENCE</scope>
</reference>
<gene>
    <name evidence="1" type="primary">miaB_0</name>
    <name evidence="1" type="ORF">CM83_85706</name>
</gene>
<dbReference type="AlphaFoldDB" id="A0A0A9YM06"/>
<dbReference type="EMBL" id="GBHO01010365">
    <property type="protein sequence ID" value="JAG33239.1"/>
    <property type="molecule type" value="Transcribed_RNA"/>
</dbReference>
<accession>A0A0A9YM06</accession>
<dbReference type="GO" id="GO:0016740">
    <property type="term" value="F:transferase activity"/>
    <property type="evidence" value="ECO:0007669"/>
    <property type="project" value="UniProtKB-KW"/>
</dbReference>
<proteinExistence type="predicted"/>
<organism evidence="1">
    <name type="scientific">Lygus hesperus</name>
    <name type="common">Western plant bug</name>
    <dbReference type="NCBI Taxonomy" id="30085"/>
    <lineage>
        <taxon>Eukaryota</taxon>
        <taxon>Metazoa</taxon>
        <taxon>Ecdysozoa</taxon>
        <taxon>Arthropoda</taxon>
        <taxon>Hexapoda</taxon>
        <taxon>Insecta</taxon>
        <taxon>Pterygota</taxon>
        <taxon>Neoptera</taxon>
        <taxon>Paraneoptera</taxon>
        <taxon>Hemiptera</taxon>
        <taxon>Heteroptera</taxon>
        <taxon>Panheteroptera</taxon>
        <taxon>Cimicomorpha</taxon>
        <taxon>Miridae</taxon>
        <taxon>Mirini</taxon>
        <taxon>Lygus</taxon>
    </lineage>
</organism>
<name>A0A0A9YM06_LYGHE</name>
<keyword evidence="1" id="KW-0808">Transferase</keyword>